<keyword evidence="3" id="KW-1185">Reference proteome</keyword>
<feature type="compositionally biased region" description="Basic residues" evidence="1">
    <location>
        <begin position="65"/>
        <end position="75"/>
    </location>
</feature>
<reference evidence="2 3" key="1">
    <citation type="submission" date="2020-09" db="EMBL/GenBank/DDBJ databases">
        <title>Complete genomes of bradyrhizobia occurring on native shrubby legumes in Australia.</title>
        <authorList>
            <person name="Lafay B."/>
        </authorList>
    </citation>
    <scope>NUCLEOTIDE SEQUENCE [LARGE SCALE GENOMIC DNA]</scope>
    <source>
        <strain evidence="2 3">BDV5040</strain>
    </source>
</reference>
<proteinExistence type="predicted"/>
<evidence type="ECO:0000313" key="3">
    <source>
        <dbReference type="Proteomes" id="UP000594621"/>
    </source>
</evidence>
<dbReference type="EMBL" id="CP061379">
    <property type="protein sequence ID" value="QPF94275.1"/>
    <property type="molecule type" value="Genomic_DNA"/>
</dbReference>
<organism evidence="2 3">
    <name type="scientific">Bradyrhizobium commune</name>
    <dbReference type="NCBI Taxonomy" id="83627"/>
    <lineage>
        <taxon>Bacteria</taxon>
        <taxon>Pseudomonadati</taxon>
        <taxon>Pseudomonadota</taxon>
        <taxon>Alphaproteobacteria</taxon>
        <taxon>Hyphomicrobiales</taxon>
        <taxon>Nitrobacteraceae</taxon>
        <taxon>Bradyrhizobium</taxon>
    </lineage>
</organism>
<dbReference type="Proteomes" id="UP000594621">
    <property type="component" value="Chromosome"/>
</dbReference>
<name>A0A7S9H1R9_9BRAD</name>
<dbReference type="RefSeq" id="WP_195803770.1">
    <property type="nucleotide sequence ID" value="NZ_CP061379.1"/>
</dbReference>
<dbReference type="KEGG" id="bcou:IC761_13780"/>
<sequence length="75" mass="8657">MRKLIAFDEDTFDKLKQLGRDRMATFQELADEAFADLLKKHGIPIDLRDALRKSARLDSSANKAVPRRKAKTTRR</sequence>
<dbReference type="AlphaFoldDB" id="A0A7S9H1R9"/>
<feature type="region of interest" description="Disordered" evidence="1">
    <location>
        <begin position="56"/>
        <end position="75"/>
    </location>
</feature>
<protein>
    <submittedName>
        <fullName evidence="2">Uncharacterized protein</fullName>
    </submittedName>
</protein>
<evidence type="ECO:0000313" key="2">
    <source>
        <dbReference type="EMBL" id="QPF94275.1"/>
    </source>
</evidence>
<gene>
    <name evidence="2" type="ORF">IC761_13780</name>
</gene>
<evidence type="ECO:0000256" key="1">
    <source>
        <dbReference type="SAM" id="MobiDB-lite"/>
    </source>
</evidence>
<accession>A0A7S9H1R9</accession>